<dbReference type="Proteomes" id="UP000054903">
    <property type="component" value="Unassembled WGS sequence"/>
</dbReference>
<dbReference type="AlphaFoldDB" id="A0A158DVS1"/>
<dbReference type="STRING" id="1777138.AWB77_05874"/>
<proteinExistence type="predicted"/>
<organism evidence="1 2">
    <name type="scientific">Caballeronia fortuita</name>
    <dbReference type="NCBI Taxonomy" id="1777138"/>
    <lineage>
        <taxon>Bacteria</taxon>
        <taxon>Pseudomonadati</taxon>
        <taxon>Pseudomonadota</taxon>
        <taxon>Betaproteobacteria</taxon>
        <taxon>Burkholderiales</taxon>
        <taxon>Burkholderiaceae</taxon>
        <taxon>Caballeronia</taxon>
    </lineage>
</organism>
<sequence>MTLSKTLFSSVRDWLPDNLYLTIWHRRRIGRFPRLRNPMTFNEKILRRCLEPDPRYGDLSDKLKVRDYVADKIGSGYLVPLVAEPGAFTREVFDALPQAFVMKANHGSGFVHVVRDKRETSFEKLDAMAQRWLTTDFYAVARERHYRTIERRIFFEQLLIGEDGKIPPDLKFHVFNKQSGEPKIFILVITDRFGEPRGDMYDADWNLLDIGMGHYPRSPVPAPRPANLEALVSIARTLASDFGFVRVDLYDAKDTIYFGELTFTPGAGMFALHPDKVDYEWGSLM</sequence>
<gene>
    <name evidence="1" type="ORF">AWB77_05874</name>
</gene>
<dbReference type="EMBL" id="FCNX02000019">
    <property type="protein sequence ID" value="SAK98654.1"/>
    <property type="molecule type" value="Genomic_DNA"/>
</dbReference>
<dbReference type="OrthoDB" id="9791827at2"/>
<dbReference type="InterPro" id="IPR029465">
    <property type="entry name" value="ATPgrasp_TupA"/>
</dbReference>
<accession>A0A158DVS1</accession>
<evidence type="ECO:0000313" key="2">
    <source>
        <dbReference type="Proteomes" id="UP000054903"/>
    </source>
</evidence>
<comment type="caution">
    <text evidence="1">The sequence shown here is derived from an EMBL/GenBank/DDBJ whole genome shotgun (WGS) entry which is preliminary data.</text>
</comment>
<name>A0A158DVS1_9BURK</name>
<evidence type="ECO:0000313" key="1">
    <source>
        <dbReference type="EMBL" id="SAK98654.1"/>
    </source>
</evidence>
<dbReference type="Pfam" id="PF14305">
    <property type="entry name" value="ATPgrasp_TupA"/>
    <property type="match status" value="1"/>
</dbReference>
<keyword evidence="2" id="KW-1185">Reference proteome</keyword>
<dbReference type="SUPFAM" id="SSF56059">
    <property type="entry name" value="Glutathione synthetase ATP-binding domain-like"/>
    <property type="match status" value="1"/>
</dbReference>
<protein>
    <submittedName>
        <fullName evidence="1">Uncharacterized protein</fullName>
    </submittedName>
</protein>
<reference evidence="1" key="1">
    <citation type="submission" date="2016-01" db="EMBL/GenBank/DDBJ databases">
        <authorList>
            <person name="Peeters C."/>
        </authorList>
    </citation>
    <scope>NUCLEOTIDE SEQUENCE</scope>
    <source>
        <strain evidence="1">LMG 29320</strain>
    </source>
</reference>